<evidence type="ECO:0000256" key="6">
    <source>
        <dbReference type="SAM" id="MobiDB-lite"/>
    </source>
</evidence>
<evidence type="ECO:0000256" key="3">
    <source>
        <dbReference type="ARBA" id="ARBA00022737"/>
    </source>
</evidence>
<dbReference type="InterPro" id="IPR025986">
    <property type="entry name" value="RPAP3-like_C"/>
</dbReference>
<name>A0ABR3M054_9TELE</name>
<protein>
    <recommendedName>
        <fullName evidence="7">RNA-polymerase II-associated protein 3-like C-terminal domain-containing protein</fullName>
    </recommendedName>
</protein>
<accession>A0ABR3M054</accession>
<organism evidence="8 9">
    <name type="scientific">Cirrhinus molitorella</name>
    <name type="common">mud carp</name>
    <dbReference type="NCBI Taxonomy" id="172907"/>
    <lineage>
        <taxon>Eukaryota</taxon>
        <taxon>Metazoa</taxon>
        <taxon>Chordata</taxon>
        <taxon>Craniata</taxon>
        <taxon>Vertebrata</taxon>
        <taxon>Euteleostomi</taxon>
        <taxon>Actinopterygii</taxon>
        <taxon>Neopterygii</taxon>
        <taxon>Teleostei</taxon>
        <taxon>Ostariophysi</taxon>
        <taxon>Cypriniformes</taxon>
        <taxon>Cyprinidae</taxon>
        <taxon>Labeoninae</taxon>
        <taxon>Labeonini</taxon>
        <taxon>Cirrhinus</taxon>
    </lineage>
</organism>
<dbReference type="InterPro" id="IPR013105">
    <property type="entry name" value="TPR_2"/>
</dbReference>
<dbReference type="SUPFAM" id="SSF48452">
    <property type="entry name" value="TPR-like"/>
    <property type="match status" value="2"/>
</dbReference>
<evidence type="ECO:0000256" key="2">
    <source>
        <dbReference type="ARBA" id="ARBA00022490"/>
    </source>
</evidence>
<keyword evidence="4 5" id="KW-0802">TPR repeat</keyword>
<dbReference type="PROSITE" id="PS50005">
    <property type="entry name" value="TPR"/>
    <property type="match status" value="2"/>
</dbReference>
<feature type="repeat" description="TPR" evidence="5">
    <location>
        <begin position="347"/>
        <end position="380"/>
    </location>
</feature>
<dbReference type="Pfam" id="PF13877">
    <property type="entry name" value="RPAP3_C"/>
    <property type="match status" value="1"/>
</dbReference>
<dbReference type="SMART" id="SM00028">
    <property type="entry name" value="TPR"/>
    <property type="match status" value="6"/>
</dbReference>
<evidence type="ECO:0000313" key="8">
    <source>
        <dbReference type="EMBL" id="KAL1258503.1"/>
    </source>
</evidence>
<dbReference type="InterPro" id="IPR051982">
    <property type="entry name" value="CiliaryAsmbly_MitoImport"/>
</dbReference>
<dbReference type="Gene3D" id="1.25.40.10">
    <property type="entry name" value="Tetratricopeptide repeat domain"/>
    <property type="match status" value="2"/>
</dbReference>
<dbReference type="PANTHER" id="PTHR45984">
    <property type="entry name" value="RNA (RNA) POLYMERASE II ASSOCIATED PROTEIN HOMOLOG"/>
    <property type="match status" value="1"/>
</dbReference>
<evidence type="ECO:0000256" key="1">
    <source>
        <dbReference type="ARBA" id="ARBA00004496"/>
    </source>
</evidence>
<keyword evidence="2" id="KW-0963">Cytoplasm</keyword>
<dbReference type="Pfam" id="PF13432">
    <property type="entry name" value="TPR_16"/>
    <property type="match status" value="1"/>
</dbReference>
<proteinExistence type="predicted"/>
<keyword evidence="3" id="KW-0677">Repeat</keyword>
<feature type="compositionally biased region" description="Acidic residues" evidence="6">
    <location>
        <begin position="482"/>
        <end position="494"/>
    </location>
</feature>
<dbReference type="EMBL" id="JAYMGO010000016">
    <property type="protein sequence ID" value="KAL1258503.1"/>
    <property type="molecule type" value="Genomic_DNA"/>
</dbReference>
<dbReference type="PANTHER" id="PTHR45984:SF3">
    <property type="entry name" value="SPERM-ASSOCIATED ANTIGEN 1"/>
    <property type="match status" value="1"/>
</dbReference>
<gene>
    <name evidence="8" type="ORF">QQF64_009080</name>
</gene>
<reference evidence="8 9" key="1">
    <citation type="submission" date="2023-09" db="EMBL/GenBank/DDBJ databases">
        <authorList>
            <person name="Wang M."/>
        </authorList>
    </citation>
    <scope>NUCLEOTIDE SEQUENCE [LARGE SCALE GENOMIC DNA]</scope>
    <source>
        <strain evidence="8">GT-2023</strain>
        <tissue evidence="8">Liver</tissue>
    </source>
</reference>
<comment type="caution">
    <text evidence="8">The sequence shown here is derived from an EMBL/GenBank/DDBJ whole genome shotgun (WGS) entry which is preliminary data.</text>
</comment>
<dbReference type="InterPro" id="IPR019734">
    <property type="entry name" value="TPR_rpt"/>
</dbReference>
<evidence type="ECO:0000313" key="9">
    <source>
        <dbReference type="Proteomes" id="UP001558613"/>
    </source>
</evidence>
<evidence type="ECO:0000256" key="4">
    <source>
        <dbReference type="ARBA" id="ARBA00022803"/>
    </source>
</evidence>
<sequence length="636" mass="71226">MSAAEAASALVSPGSSCRSVPVEHLDYSFIQSCSDLKHLEHILRALRSGQEGFYPHLTEFCEKHIEKLNPKSRVLRKENRPATVASFSAEEWRNISEDLQLWESHMRLNEAQLKRRPIFSDVKDVPPVRSSHASIQTSLSAVEKTGRTPCVPRSYRDWDRFDVETECANIDQSDRNTRHASVSPAVPEITETINSSALTAQEKDALARREKDKGNEAFKSGDYEEAVAYYSRSVSLASSAAALNNRAQALIRLQRWSSALNDCDAVLQLEPGNIKALLRRAAAHKHLGHQQESHDDLRAVLLIEPHNATALKLLMDETESNRCEETHGTSRKILIQEVDEEEEDEEFALLKDDGNALVRSGCYQEAVDKYTECLQLKPHECAVYTNRALCYIRLHRFTEARQDCDSALQLQPTNKKALYRRALANKGLKDYAACRSDLQQVLCLDVSVTEAEQLLMEVTHLMMESRCSSGPRRSITITELSVQEEDDDEDEDEGSGAVGSQRCSAVVSSVSLRSSNAFEFGQALNGAVSCGDLLTCAELLRSVASERLPRLVGTQLDGRTLGFIIRALNTHLLHTHPELVLKHLQQLHTTHRLTMVLMLLDGEDRARLSQIFQKLHGVQTEAFSQNDVTNLANKYL</sequence>
<feature type="domain" description="RNA-polymerase II-associated protein 3-like C-terminal" evidence="7">
    <location>
        <begin position="515"/>
        <end position="605"/>
    </location>
</feature>
<comment type="subcellular location">
    <subcellularLocation>
        <location evidence="1">Cytoplasm</location>
    </subcellularLocation>
</comment>
<dbReference type="Pfam" id="PF07719">
    <property type="entry name" value="TPR_2"/>
    <property type="match status" value="1"/>
</dbReference>
<evidence type="ECO:0000256" key="5">
    <source>
        <dbReference type="PROSITE-ProRule" id="PRU00339"/>
    </source>
</evidence>
<keyword evidence="9" id="KW-1185">Reference proteome</keyword>
<feature type="region of interest" description="Disordered" evidence="6">
    <location>
        <begin position="478"/>
        <end position="500"/>
    </location>
</feature>
<evidence type="ECO:0000259" key="7">
    <source>
        <dbReference type="Pfam" id="PF13877"/>
    </source>
</evidence>
<dbReference type="Proteomes" id="UP001558613">
    <property type="component" value="Unassembled WGS sequence"/>
</dbReference>
<feature type="repeat" description="TPR" evidence="5">
    <location>
        <begin position="381"/>
        <end position="414"/>
    </location>
</feature>
<dbReference type="InterPro" id="IPR011990">
    <property type="entry name" value="TPR-like_helical_dom_sf"/>
</dbReference>